<dbReference type="PANTHER" id="PTHR30055">
    <property type="entry name" value="HTH-TYPE TRANSCRIPTIONAL REGULATOR RUTR"/>
    <property type="match status" value="1"/>
</dbReference>
<evidence type="ECO:0000256" key="2">
    <source>
        <dbReference type="ARBA" id="ARBA00023125"/>
    </source>
</evidence>
<feature type="DNA-binding region" description="H-T-H motif" evidence="4">
    <location>
        <begin position="47"/>
        <end position="66"/>
    </location>
</feature>
<keyword evidence="7" id="KW-1185">Reference proteome</keyword>
<evidence type="ECO:0000259" key="5">
    <source>
        <dbReference type="PROSITE" id="PS50977"/>
    </source>
</evidence>
<dbReference type="SUPFAM" id="SSF46689">
    <property type="entry name" value="Homeodomain-like"/>
    <property type="match status" value="1"/>
</dbReference>
<dbReference type="Proteomes" id="UP001596074">
    <property type="component" value="Unassembled WGS sequence"/>
</dbReference>
<keyword evidence="1" id="KW-0805">Transcription regulation</keyword>
<evidence type="ECO:0000256" key="1">
    <source>
        <dbReference type="ARBA" id="ARBA00023015"/>
    </source>
</evidence>
<keyword evidence="3" id="KW-0804">Transcription</keyword>
<proteinExistence type="predicted"/>
<keyword evidence="2 4" id="KW-0238">DNA-binding</keyword>
<dbReference type="EMBL" id="JBHSON010000128">
    <property type="protein sequence ID" value="MFC5753890.1"/>
    <property type="molecule type" value="Genomic_DNA"/>
</dbReference>
<gene>
    <name evidence="6" type="ORF">ACFPZN_50445</name>
</gene>
<evidence type="ECO:0000256" key="3">
    <source>
        <dbReference type="ARBA" id="ARBA00023163"/>
    </source>
</evidence>
<evidence type="ECO:0000256" key="4">
    <source>
        <dbReference type="PROSITE-ProRule" id="PRU00335"/>
    </source>
</evidence>
<evidence type="ECO:0000313" key="7">
    <source>
        <dbReference type="Proteomes" id="UP001596074"/>
    </source>
</evidence>
<reference evidence="7" key="1">
    <citation type="journal article" date="2019" name="Int. J. Syst. Evol. Microbiol.">
        <title>The Global Catalogue of Microorganisms (GCM) 10K type strain sequencing project: providing services to taxonomists for standard genome sequencing and annotation.</title>
        <authorList>
            <consortium name="The Broad Institute Genomics Platform"/>
            <consortium name="The Broad Institute Genome Sequencing Center for Infectious Disease"/>
            <person name="Wu L."/>
            <person name="Ma J."/>
        </authorList>
    </citation>
    <scope>NUCLEOTIDE SEQUENCE [LARGE SCALE GENOMIC DNA]</scope>
    <source>
        <strain evidence="7">KCTC 42087</strain>
    </source>
</reference>
<comment type="caution">
    <text evidence="6">The sequence shown here is derived from an EMBL/GenBank/DDBJ whole genome shotgun (WGS) entry which is preliminary data.</text>
</comment>
<dbReference type="PANTHER" id="PTHR30055:SF234">
    <property type="entry name" value="HTH-TYPE TRANSCRIPTIONAL REGULATOR BETI"/>
    <property type="match status" value="1"/>
</dbReference>
<organism evidence="6 7">
    <name type="scientific">Actinomadura rugatobispora</name>
    <dbReference type="NCBI Taxonomy" id="1994"/>
    <lineage>
        <taxon>Bacteria</taxon>
        <taxon>Bacillati</taxon>
        <taxon>Actinomycetota</taxon>
        <taxon>Actinomycetes</taxon>
        <taxon>Streptosporangiales</taxon>
        <taxon>Thermomonosporaceae</taxon>
        <taxon>Actinomadura</taxon>
    </lineage>
</organism>
<accession>A0ABW1AHR5</accession>
<name>A0ABW1AHR5_9ACTN</name>
<dbReference type="Pfam" id="PF00440">
    <property type="entry name" value="TetR_N"/>
    <property type="match status" value="1"/>
</dbReference>
<dbReference type="PROSITE" id="PS50977">
    <property type="entry name" value="HTH_TETR_2"/>
    <property type="match status" value="1"/>
</dbReference>
<sequence length="202" mass="22599">MSDQPGERRAYDSPLRRQRAAETRERIVDAGAEIIHGLPIWNWDALTVRAVAERAGVNVRTVYRHFATERDLRAAVLHRLRKEVGIDLSDLRLEDVAGITARLLGYVSTFPIAPRTPRDPNVAAANRVQREALRRAVAGPAESWPAADRVVAASVLDVLWSVVSYERLVTDWELEPKEAITAITWVIGLVEDAIREGRRPSP</sequence>
<feature type="domain" description="HTH tetR-type" evidence="5">
    <location>
        <begin position="21"/>
        <end position="84"/>
    </location>
</feature>
<protein>
    <submittedName>
        <fullName evidence="6">TetR/AcrR family transcriptional regulator</fullName>
    </submittedName>
</protein>
<dbReference type="InterPro" id="IPR009057">
    <property type="entry name" value="Homeodomain-like_sf"/>
</dbReference>
<dbReference type="Gene3D" id="1.10.357.10">
    <property type="entry name" value="Tetracycline Repressor, domain 2"/>
    <property type="match status" value="1"/>
</dbReference>
<dbReference type="RefSeq" id="WP_378291450.1">
    <property type="nucleotide sequence ID" value="NZ_JBHSON010000128.1"/>
</dbReference>
<dbReference type="InterPro" id="IPR050109">
    <property type="entry name" value="HTH-type_TetR-like_transc_reg"/>
</dbReference>
<evidence type="ECO:0000313" key="6">
    <source>
        <dbReference type="EMBL" id="MFC5753890.1"/>
    </source>
</evidence>
<dbReference type="InterPro" id="IPR001647">
    <property type="entry name" value="HTH_TetR"/>
</dbReference>